<dbReference type="PROSITE" id="PS51819">
    <property type="entry name" value="VOC"/>
    <property type="match status" value="2"/>
</dbReference>
<dbReference type="Gene3D" id="3.10.180.10">
    <property type="entry name" value="2,3-Dihydroxybiphenyl 1,2-Dioxygenase, domain 1"/>
    <property type="match status" value="2"/>
</dbReference>
<feature type="non-terminal residue" evidence="2">
    <location>
        <position position="277"/>
    </location>
</feature>
<dbReference type="Pfam" id="PF00903">
    <property type="entry name" value="Glyoxalase"/>
    <property type="match status" value="2"/>
</dbReference>
<gene>
    <name evidence="2" type="ORF">GM51_13175</name>
</gene>
<protein>
    <recommendedName>
        <fullName evidence="1">VOC domain-containing protein</fullName>
    </recommendedName>
</protein>
<feature type="domain" description="VOC" evidence="1">
    <location>
        <begin position="5"/>
        <end position="132"/>
    </location>
</feature>
<organism evidence="2">
    <name type="scientific">freshwater metagenome</name>
    <dbReference type="NCBI Taxonomy" id="449393"/>
    <lineage>
        <taxon>unclassified sequences</taxon>
        <taxon>metagenomes</taxon>
        <taxon>ecological metagenomes</taxon>
    </lineage>
</organism>
<dbReference type="SUPFAM" id="SSF54593">
    <property type="entry name" value="Glyoxalase/Bleomycin resistance protein/Dihydroxybiphenyl dioxygenase"/>
    <property type="match status" value="1"/>
</dbReference>
<dbReference type="InterPro" id="IPR052537">
    <property type="entry name" value="Extradiol_RC_dioxygenase"/>
</dbReference>
<name>A0A094QNK6_9ZZZZ</name>
<evidence type="ECO:0000313" key="2">
    <source>
        <dbReference type="EMBL" id="KGA16156.1"/>
    </source>
</evidence>
<dbReference type="AlphaFoldDB" id="A0A094QNK6"/>
<evidence type="ECO:0000259" key="1">
    <source>
        <dbReference type="PROSITE" id="PS51819"/>
    </source>
</evidence>
<dbReference type="InterPro" id="IPR037523">
    <property type="entry name" value="VOC_core"/>
</dbReference>
<accession>A0A094QNK6</accession>
<reference evidence="2" key="1">
    <citation type="submission" date="2014-06" db="EMBL/GenBank/DDBJ databases">
        <title>Key roles for freshwater Actinobacteria revealed by deep metagenomic sequencing.</title>
        <authorList>
            <person name="Ghai R."/>
            <person name="Mizuno C.M."/>
            <person name="Picazo A."/>
            <person name="Camacho A."/>
            <person name="Rodriguez-Valera F."/>
        </authorList>
    </citation>
    <scope>NUCLEOTIDE SEQUENCE</scope>
</reference>
<proteinExistence type="predicted"/>
<dbReference type="EMBL" id="JNSL01000092">
    <property type="protein sequence ID" value="KGA16156.1"/>
    <property type="molecule type" value="Genomic_DNA"/>
</dbReference>
<sequence length="277" mass="30680">MQLNGFHHLTAVTSHARGNVDFYTQILGMRLVKKTVNQDDVSAYHLYYADAHGSPGTDVTFFDWASIGPQQPGTGAIDLMALRVDSRAAIDYWVARFDAHQISHGEPFLWHGDRMAVHFADPEGQRLLLISDEGVPGGVAWDKSPVPAEYAIKGIFGAGITVRNREQMTLLYRDVLGFELLSEGVDPNNPLHYQYLFAAGNVVGGALMVQVAPDLPPSRLGSGGVHHMAFRVPDQAAQEFWIERLQRVGLQPTHSIDRFYFRSVYARVPGNVLIEIA</sequence>
<dbReference type="PANTHER" id="PTHR36110:SF4">
    <property type="entry name" value="RING-CLEAVING DIOXYGENASE MHQA-RELATED"/>
    <property type="match status" value="1"/>
</dbReference>
<feature type="domain" description="VOC" evidence="1">
    <location>
        <begin position="154"/>
        <end position="277"/>
    </location>
</feature>
<dbReference type="InterPro" id="IPR029068">
    <property type="entry name" value="Glyas_Bleomycin-R_OHBP_Dase"/>
</dbReference>
<comment type="caution">
    <text evidence="2">The sequence shown here is derived from an EMBL/GenBank/DDBJ whole genome shotgun (WGS) entry which is preliminary data.</text>
</comment>
<dbReference type="InterPro" id="IPR004360">
    <property type="entry name" value="Glyas_Fos-R_dOase_dom"/>
</dbReference>
<dbReference type="PANTHER" id="PTHR36110">
    <property type="entry name" value="RING-CLEAVING DIOXYGENASE MHQE-RELATED"/>
    <property type="match status" value="1"/>
</dbReference>